<name>A0A139I926_9PEZI</name>
<evidence type="ECO:0000256" key="1">
    <source>
        <dbReference type="SAM" id="Phobius"/>
    </source>
</evidence>
<keyword evidence="3" id="KW-1185">Reference proteome</keyword>
<keyword evidence="1" id="KW-1133">Transmembrane helix</keyword>
<keyword evidence="1" id="KW-0812">Transmembrane</keyword>
<dbReference type="AlphaFoldDB" id="A0A139I926"/>
<dbReference type="OrthoDB" id="10318343at2759"/>
<keyword evidence="1" id="KW-0472">Membrane</keyword>
<dbReference type="Proteomes" id="UP000073492">
    <property type="component" value="Unassembled WGS sequence"/>
</dbReference>
<evidence type="ECO:0000313" key="3">
    <source>
        <dbReference type="Proteomes" id="UP000073492"/>
    </source>
</evidence>
<comment type="caution">
    <text evidence="2">The sequence shown here is derived from an EMBL/GenBank/DDBJ whole genome shotgun (WGS) entry which is preliminary data.</text>
</comment>
<accession>A0A139I926</accession>
<protein>
    <submittedName>
        <fullName evidence="2">Uncharacterized protein</fullName>
    </submittedName>
</protein>
<gene>
    <name evidence="2" type="ORF">AC579_5560</name>
</gene>
<evidence type="ECO:0000313" key="2">
    <source>
        <dbReference type="EMBL" id="KXT11224.1"/>
    </source>
</evidence>
<dbReference type="EMBL" id="LFZO01000214">
    <property type="protein sequence ID" value="KXT11224.1"/>
    <property type="molecule type" value="Genomic_DNA"/>
</dbReference>
<organism evidence="2 3">
    <name type="scientific">Pseudocercospora musae</name>
    <dbReference type="NCBI Taxonomy" id="113226"/>
    <lineage>
        <taxon>Eukaryota</taxon>
        <taxon>Fungi</taxon>
        <taxon>Dikarya</taxon>
        <taxon>Ascomycota</taxon>
        <taxon>Pezizomycotina</taxon>
        <taxon>Dothideomycetes</taxon>
        <taxon>Dothideomycetidae</taxon>
        <taxon>Mycosphaerellales</taxon>
        <taxon>Mycosphaerellaceae</taxon>
        <taxon>Pseudocercospora</taxon>
    </lineage>
</organism>
<proteinExistence type="predicted"/>
<sequence>MPRSTDRAPTPMPTAEIQHREYVLNILHGFSKEVKAAENAMSEKVVFLALILFLYHHPLSMVWASLSAIRKATLRSHCYHALLVKDVSIEAKELLSRWSGELFPDGLKDSEEAQIREQQSSAEAKRGRNLSIVMLRILVARGSNMAISEETLPTLAAGIDQFLSSKVTQDEKLDMIGLAMMSFYGNLSSTSLGPALARFASDLDAQLDQSGLLPERKEFHRFNLVDARDRPTSTFSDFSSSGDAPRPKRRKITHDLGLAQPRSSDQTTWSGAVHTEDMLRSLYLMNVEFGMTTKEDRELLYSEIWKDHLWEKGRGKRIGTASWVEAVQKRYHERVHGDGQRRWATILADPDDGDRRVLVELIRVTLRNMCAR</sequence>
<reference evidence="2 3" key="1">
    <citation type="submission" date="2015-07" db="EMBL/GenBank/DDBJ databases">
        <title>Comparative genomics of the Sigatoka disease complex on banana suggests a link between parallel evolutionary changes in Pseudocercospora fijiensis and Pseudocercospora eumusae and increased virulence on the banana host.</title>
        <authorList>
            <person name="Chang T.-C."/>
            <person name="Salvucci A."/>
            <person name="Crous P.W."/>
            <person name="Stergiopoulos I."/>
        </authorList>
    </citation>
    <scope>NUCLEOTIDE SEQUENCE [LARGE SCALE GENOMIC DNA]</scope>
    <source>
        <strain evidence="2 3">CBS 116634</strain>
    </source>
</reference>
<feature type="transmembrane region" description="Helical" evidence="1">
    <location>
        <begin position="45"/>
        <end position="66"/>
    </location>
</feature>